<dbReference type="InterPro" id="IPR038232">
    <property type="entry name" value="PknH-like_Extracell_sf"/>
</dbReference>
<name>E5XSA7_SEGRC</name>
<dbReference type="Proteomes" id="UP000004816">
    <property type="component" value="Unassembled WGS sequence"/>
</dbReference>
<dbReference type="EMBL" id="ACZI02000002">
    <property type="protein sequence ID" value="EFV12765.1"/>
    <property type="molecule type" value="Genomic_DNA"/>
</dbReference>
<dbReference type="Gene3D" id="3.40.1000.70">
    <property type="entry name" value="PknH-like extracellular domain"/>
    <property type="match status" value="1"/>
</dbReference>
<dbReference type="STRING" id="679197.HMPREF9336_02379"/>
<reference evidence="2 3" key="1">
    <citation type="journal article" date="2011" name="Stand. Genomic Sci.">
        <title>High quality draft genome sequence of Segniliparus rugosus CDC 945(T)= (ATCC BAA-974(T)).</title>
        <authorList>
            <person name="Earl A.M."/>
            <person name="Desjardins C.A."/>
            <person name="Fitzgerald M.G."/>
            <person name="Arachchi H.M."/>
            <person name="Zeng Q."/>
            <person name="Mehta T."/>
            <person name="Griggs A."/>
            <person name="Birren B.W."/>
            <person name="Toney N.C."/>
            <person name="Carr J."/>
            <person name="Posey J."/>
            <person name="Butler W.R."/>
        </authorList>
    </citation>
    <scope>NUCLEOTIDE SEQUENCE [LARGE SCALE GENOMIC DNA]</scope>
    <source>
        <strain evidence="3">ATCC BAA-974 / DSM 45345 / CCUG 50838 / CIP 108380 / JCM 13579 / CDC 945</strain>
    </source>
</reference>
<sequence>MRLQLGRARPGQGRLSPVAFGFFASAAVFTGMGFGSWLGVTVVPGRAAPDPRLLPLASPDVASLVPGRALPSVTVAPDQAGALLGVDLGWSRAVTAPGADSKTTVEECRLADPVGMRAAYGQDWAAFSKTTVQPAEDDDSTQVVLAVGLYPSEAKARGAFAAVVSALRVCDGKSTTETTAQGAEFALTFHADPTAADALRWRSEREDAGGRRCAYDARARRNAFLEVMVCVAGEDAREAKGVADALEGSLPP</sequence>
<gene>
    <name evidence="2" type="ORF">HMPREF9336_02379</name>
</gene>
<proteinExistence type="predicted"/>
<organism evidence="2 3">
    <name type="scientific">Segniliparus rugosus (strain ATCC BAA-974 / DSM 45345 / CCUG 50838 / CIP 108380 / JCM 13579 / CDC 945)</name>
    <dbReference type="NCBI Taxonomy" id="679197"/>
    <lineage>
        <taxon>Bacteria</taxon>
        <taxon>Bacillati</taxon>
        <taxon>Actinomycetota</taxon>
        <taxon>Actinomycetes</taxon>
        <taxon>Mycobacteriales</taxon>
        <taxon>Segniliparaceae</taxon>
        <taxon>Segniliparus</taxon>
    </lineage>
</organism>
<dbReference type="InterPro" id="IPR026954">
    <property type="entry name" value="PknH-like_Extracell"/>
</dbReference>
<accession>E5XSA7</accession>
<feature type="domain" description="PknH-like extracellular" evidence="1">
    <location>
        <begin position="65"/>
        <end position="246"/>
    </location>
</feature>
<dbReference type="RefSeq" id="WP_007470655.1">
    <property type="nucleotide sequence ID" value="NZ_KI391953.1"/>
</dbReference>
<dbReference type="HOGENOM" id="CLU_1102198_0_0_11"/>
<keyword evidence="3" id="KW-1185">Reference proteome</keyword>
<evidence type="ECO:0000313" key="3">
    <source>
        <dbReference type="Proteomes" id="UP000004816"/>
    </source>
</evidence>
<evidence type="ECO:0000313" key="2">
    <source>
        <dbReference type="EMBL" id="EFV12765.1"/>
    </source>
</evidence>
<dbReference type="AlphaFoldDB" id="E5XSA7"/>
<dbReference type="Pfam" id="PF14032">
    <property type="entry name" value="PknH_C"/>
    <property type="match status" value="1"/>
</dbReference>
<evidence type="ECO:0000259" key="1">
    <source>
        <dbReference type="Pfam" id="PF14032"/>
    </source>
</evidence>
<protein>
    <recommendedName>
        <fullName evidence="1">PknH-like extracellular domain-containing protein</fullName>
    </recommendedName>
</protein>
<comment type="caution">
    <text evidence="2">The sequence shown here is derived from an EMBL/GenBank/DDBJ whole genome shotgun (WGS) entry which is preliminary data.</text>
</comment>
<dbReference type="OrthoDB" id="9827428at2"/>